<feature type="domain" description="VWFA" evidence="9">
    <location>
        <begin position="3859"/>
        <end position="4034"/>
    </location>
</feature>
<feature type="domain" description="F5/8 type C" evidence="7">
    <location>
        <begin position="1477"/>
        <end position="1635"/>
    </location>
</feature>
<dbReference type="Pfam" id="PF00754">
    <property type="entry name" value="F5_F8_type_C"/>
    <property type="match status" value="2"/>
</dbReference>
<keyword evidence="5" id="KW-1133">Transmembrane helix</keyword>
<protein>
    <submittedName>
        <fullName evidence="10">Uncharacterized protein</fullName>
    </submittedName>
</protein>
<evidence type="ECO:0000259" key="7">
    <source>
        <dbReference type="PROSITE" id="PS50022"/>
    </source>
</evidence>
<dbReference type="Gene3D" id="2.60.120.260">
    <property type="entry name" value="Galactose-binding domain-like"/>
    <property type="match status" value="4"/>
</dbReference>
<sequence>MMRYIISAPWFLSAMFVITTQQLLDFNEVGCGFLLDNYLLDGITNKSFKASSSDPPLPPLLRGKNFWKPKDDDKVKNLTVDLGKVYKVSEIAWTGDPSVSSATSIMRLHYSNDGINFKCVIQSGRDKCQSFFATYHTLPVPGSHENIVPLGQVIEARYLTFQAMEPKQGLQNPRANYMKIDVKGCVKVIPNLDIVFLLSATSASASSTFAFMKSTVKAFVTLYGNVQVKYGMIIFGSTVTTTFSLNTKHANKDALKAAIDGAGIVAGGPNLVSAMKEAKTMIDTQSRNDAIRIVVVMMDKNFSQSQADCSQAASELRNIKTNIIAIGIGSEISIQLLDWITLNRYYIVMFNWGGNANHLCREIGYRCFKEFDITFAFGAASTNKVTYFALMKNAMSAICLKYGISTIHYSFVTYGLGSASIVHSFTHTINTYSSSANLKTAIDAISNPTGSGSFAVESSLTQCKNSFQDSKVRKSADRVVVLMTDKASSADISKLRSTADGIGNDGVRVIALGIGESVSRSELLAISSNEDDAIQVSSSVTVSQLESTIMQSVYRLNMINYDITFTINAASFQSSHYYQYMQSTIRSIIQKYGYGRCRYTFIVYGQTAIKYYTFDHVFPSLEMLLRAFARIPIVTGGANIYNALVEATNNFKAQSRKDAWKILVVMSDIKLTSVPQALIRRIFQSLEDIGVIVMPVGMGRSMNPLEFYYMTSYSDTVLFAADYTFTSYLRTGESIMTTMINFAFIDITFVLNANSTNSSATFTLMKDCMIKMINKFGAYRIHYSVIIFGTTATTYLDFDTTFPYREALIARITGLGLVGIQAGSSGVIDALGKANAIYSLSSVRSISVRGLAVILDRPTGKTIAELRNAVKPIHQKGVIITSSGIDGQVRYDELRALTLSRHDVIRVTASYSSSQLADFSVKTIRKDSVDLVDMVFAISLSGDNDETTTLIKDVIYQIIYRYGLFRFHYSLIIFGNARSVVFDFGSSVPDRETIFNTIKNLKRIDSSSSTNVKDVYVKAKSIFQNKPTRDSSRKCFTFITDKRTSSSASDILTAKRSLEDIGVTTIAAGVGDQLLLDDLKSLTTFRHNAIFGIGNSYEIAHSIVRKIERVPEMDLVFITTFSTTSTSKIKSLMPGVINSISEKYGRPDKIRISVVGAGSRAKIEINYNNVSLPDKESFRREVNKMTPVEGAADVKKALIAAEEIFNASSARPNARRFALLLTDQSFNVSSLSELENAVKPLENIRVIPITIAFGDQPDKRQLKTITRSDRANIFVTDLMSPTEIGDEAMKLIMNDDIPQQTITIAMSPSTKENLAYAKEVLKNLVNALGFDDVVKLNVISYGSNVSSTIKSDSPDYPDLEALLKAVDKIEMPSGNASLAPALEEAAKLAKEQETPENTKNTVVVMSDKPATETPEEVVKQVKTAKESGITLKSAPLSAEAAKDNERLTGEEEASFNINPSSSNPKSSAEEILAELAAEDLDLTGIGCGSLLDSYLLRITNASFSASSGKSGLPLLSEQPWKPSILNSLQNLTVNAGRMVRVSRISWGGTPNAATSPSQIQIHYSTDGITFTCVLDGNRCENFLSKSPPPVSGSTITNVKLRTVIEAQYFTFRPVEPDPSKNGADASALRIELHGCLITAPPMDILFAMSATSSSGDAVFANMKNTAKDIVNTHGISINKYSTIVFGASANTLFDFSKKFLNKETVNADIDKATREKSRPPSLSNALSTAKTIFDTKGRPNTKRVLIVMIEESSTQTKNLLTSMTSQLRSSNVMVIAISFGSNVPLQELQWITLNRYFIMMVSPTESQRHVALGIMSRALKQIDLTFAIGSISTNRDSIFTLMKDTIRSVIDTYGTTFIRYSVVVYGPDPVSNTAIRISYTDFMKYSTSSDFSNDVAKLTPATGSGNLRLDEALKKSEESFKDRNHRPYADKIVLLMFDKDSTASNLKSISNSLEDNGIIVIPVGIGKEVSTKQLSVLTTNIDDAIHVEHSITKTLLQEQIMNKVYKVNLQDVDLTFVITAASSRANDIFSHMQNIMQTIVHRYGQGRIYYSVIVINGTNPYTFYKFGTVFPNKEVLINALSKIKQSAVSGLALDRALQLAKTNYNESANVRTFALKFVVVIMDKKTGIAEGILRSSFTSLQEAGVRVVSAGIDKEVNLLELKQITAYKDQVFLLSTDQPYVRNAEEIMNPIVRIPDVDVVFVLNADSAKSGKTFQLMQDSVKKIGAKYGQRSFHYAIIVYGTTVTKAFDFADNIPYRAAFDSEIDKINKLAGVSKLPDALDEVKLVFRSPSSRRNAKKVVIIIQDKKTGEAQSKLLDIVQPLFDEGIVVLGVGIGNEISLSDVQLLTIRREDGISVPDDERSGLLADKMAARLVRDGFPVLNLMFAISLTNADPNRNADLMKNISRAVIRRFSARRIHFALVPFGNTIVDKMDFNSIAPDMSSLVDMVNNLKQVDNSQNPNAQAVMDRASQLFQEGPERIQSRNVLIMFMDKTPSSSEQLLETSKRRLQNLQVTVVPVAVGPQIDINRLYNATVFRDHVTHIKSSDSPAKAAEDILYKLPVPLIYIMFVMTTDNTVTGATFKLMKDIPQALVDKYGSRNIIVSYISYGTPAMVVFNYNTTIPDKETLAKELAKVPKVGSAPDVESALIKSREEFQSSSVDPEAKKVLVLGTHRMFSGFDNQNIKDAVKRIDEEGIRTIAVGFSDEPVQEQLGNITKTGRAIIRPLKSDQGTQIADNILKIALNDGIPEIFVTFMLSATGPNATKAFQQMKDYMKAIIHRYEPKRFKYNSIVFGQSAKTEIKYDPNRSTKDLIALVNGLSPVKGPISLVNAFNHTNQYISSEPGLLSGSAAVVVIWDKNSTENTADITYAAKVLSNETVRIILAPMNIDPASAAPANPNEEQVVPNSVNSDPGMVSEEIVDRLLSVPCDVNPCNNGGICKLNACTCKKGFSGKFCEKVDFYEVGCGPLLDSSLLDVKASSFSATTGDPGIPLLSRIAWKPGTKNIQQYLTVDLGERVQVTRVGYGGDKVQPNAPTQLHLHFSIDQSNFTCFTDNNVCRKYVTTKKAPVPGTHESFHEVNNGLPVDVRWIRYDPQKPDPKTKPGGSSLRVEAYGCIEAYPDMDVLLAVSATSSNASVTFPLIKNATKDIVNNYGTRRIRYAMLVFGATTNKLFTFDDNLSKDQILSRIDSASPENGPVNLVTGLTTARSMLNSATPRRPKAKKVLVVMNDKSTLEQKNVVATPVSQLTDSDVQVVSVGLGTEIGREQLEWLILNSFYVIHVPHTEQARHLGSSIMTRAIKAFDITFVVSATSSKADDYYKLIQDTLKAIVTKYGYTAIQYSVIVYGSKSSSPSWSVVYTYTQSSVFPDKTTFANKLGQLKKIDNGGSPYALDDALRNAEEGFKDPKVRPFADHIVVVITDNDSSLTNLKPRIDSMEKKGIRMIVVGIQNPNPKELRGLTSNDQDVIIVYDGVTKETLQERLMHKVFRTDMEDIDLTFIFNAASADSDSTYEYMQNIIKLIIQRYSYGRIFYSFIFYGSVPTTKYNFGQTFPNKQVLIRTVSKLPKNGEGTALDKTLQETKRIYESNNARSNSLKIAVLLFDKRSGVAENVVKNAASSLHEIGVRLIPVGIGKSVSLTEMETITAFEDNILTVSSDENPVEIGEEIMRRFLGIPLVDIVFVINADSTNKTAVFKKIQDSIKQIGDKFDVDRFHYSVIVYGSTLKKEFAFDDPTPFKEVLRERVDAAQMISGSNDLPNALKEAEKILTENSKRRQTSLNAIVVISDKSSGQTVPTLNNSSKPIHDQGIMVVAASIGGNPPRNELLAITTRSDDVIEVTNSDTSGYLGDRIIERILKDGVPEIDITFAVTKSAARPNTANLMPAIVKSIVHRYGNKRVRTSIIVFGDKPIRVFDFGYDFPNEKVLLDRIDKLPNEETTNPDVQKSLEETKKLFEDAPTRKNARQVLVTIMDRSSNVPEEKIKKSVRDLQNIGVMQIVVVIGSEIPKQQTDSLTIFRNNVIKTTADTPAWNTGEEIITRIIGFPELYIVFAVTTDAAITDKTYKIMTDTVKNMGKKYGIRKNRFSIITFGNPPKTLLDFETTLSNQDALVKEVNKVPKTTNTINFASTMKEVEKVFDKTKVKPKSKKVLVVLAEKKFGIDTKGFYDAMKPLEEKGITTIAAGVGNNVNEEELEEIAKTERKVVTPKADDSGWQVSDEIVKKIIGDGYPKYDVVITISLSSPNSSEVFDYIKNVLKSMARQYPGETIHTGVVVFGPNTEVDSTIKLSADTPSEEEIEKAINNLKPAGKSPMNFTKVADTVSKIMSSPGARKDAEKIAIVTYDNPPEQPEEEINAAEKKLEEEKILLITVPFVPKNASDPNSDPKSKKNCITSNVNHCVTPGSTKASTPKPPGEEPTAEETLRSPEKESEKLVDVFTKATCGHNPCKNGGTCVSNLGYKCNCKPGFFGKNCEVGCIQKELGVMVPDNKDRDQYLRVSDDKVTASSQYDGRYAPYRGRLNMKELGSKYGSGWCASPEDKNPYFQINFDNPVVFTSIKTKGIADSIVGRSYVKKYYVSYANQTGQWTTYTKDNKKVEFTAAFDESTNHFSSFVKASYLRIHPTEAEKTRSGPCMQTAVYGCDPKAIIEQRPVSDVKAAAIFVPFNDPKGKLWAIPMILFPLLLAIFMIGLLLRFCGCGQPKGSGTGQQKNLLQPWQDPPSFNPYNEVQTVSIEFGEEKTPGAFGMHALTVASPGGEYGGGGFAMSESYGGFASASGGGAGGASAGGFGAGGSGGFGAGGGGAGAGGSGGGGSGGFGAGGGGAGGFGAGGGGASSSYSYYESRSSSMFQDMPMEGGLTEVDVTFDIEDGGLGGGDGGGGVSDVFIGGGGGGGGGGMNAYSSYSSYQQTSSSAAESVGSAGGVGGGNLTVTGSAMTASGGNIADSHSNALHGAGSGIATGGSDMGASAGMAMGGSNMMAERSATAEGGLHPFGSGYGTVGGNSFGDYESLSSSAPADYEDIDVGNLFDESNRIFSFDRQYVPSSSKT</sequence>
<feature type="domain" description="VWFA" evidence="9">
    <location>
        <begin position="1823"/>
        <end position="2004"/>
    </location>
</feature>
<comment type="caution">
    <text evidence="3">Lacks conserved residue(s) required for the propagation of feature annotation.</text>
</comment>
<feature type="domain" description="VWFA" evidence="9">
    <location>
        <begin position="2382"/>
        <end position="2559"/>
    </location>
</feature>
<dbReference type="PROSITE" id="PS01186">
    <property type="entry name" value="EGF_2"/>
    <property type="match status" value="1"/>
</dbReference>
<dbReference type="SMART" id="SM00179">
    <property type="entry name" value="EGF_CA"/>
    <property type="match status" value="2"/>
</dbReference>
<dbReference type="InterPro" id="IPR001881">
    <property type="entry name" value="EGF-like_Ca-bd_dom"/>
</dbReference>
<evidence type="ECO:0000256" key="6">
    <source>
        <dbReference type="SAM" id="SignalP"/>
    </source>
</evidence>
<dbReference type="OrthoDB" id="5985007at2759"/>
<feature type="domain" description="VWFA" evidence="9">
    <location>
        <begin position="372"/>
        <end position="553"/>
    </location>
</feature>
<dbReference type="GO" id="GO:0005509">
    <property type="term" value="F:calcium ion binding"/>
    <property type="evidence" value="ECO:0007669"/>
    <property type="project" value="InterPro"/>
</dbReference>
<feature type="domain" description="VWFA" evidence="9">
    <location>
        <begin position="2565"/>
        <end position="2746"/>
    </location>
</feature>
<dbReference type="PROSITE" id="PS01286">
    <property type="entry name" value="FA58C_2"/>
    <property type="match status" value="1"/>
</dbReference>
<dbReference type="SMART" id="SM00181">
    <property type="entry name" value="EGF"/>
    <property type="match status" value="2"/>
</dbReference>
<dbReference type="InterPro" id="IPR000421">
    <property type="entry name" value="FA58C"/>
</dbReference>
<feature type="domain" description="VWFA" evidence="9">
    <location>
        <begin position="3301"/>
        <end position="3483"/>
    </location>
</feature>
<dbReference type="InterPro" id="IPR000742">
    <property type="entry name" value="EGF"/>
</dbReference>
<feature type="domain" description="VWFA" evidence="9">
    <location>
        <begin position="2013"/>
        <end position="2191"/>
    </location>
</feature>
<dbReference type="Pfam" id="PF00008">
    <property type="entry name" value="EGF"/>
    <property type="match status" value="1"/>
</dbReference>
<dbReference type="CDD" id="cd00054">
    <property type="entry name" value="EGF_CA"/>
    <property type="match status" value="2"/>
</dbReference>
<evidence type="ECO:0000313" key="10">
    <source>
        <dbReference type="EnsemblMetazoa" id="XP_020897974.1"/>
    </source>
</evidence>
<feature type="compositionally biased region" description="Basic and acidic residues" evidence="4">
    <location>
        <begin position="1440"/>
        <end position="1449"/>
    </location>
</feature>
<feature type="disulfide bond" evidence="3">
    <location>
        <begin position="4454"/>
        <end position="4463"/>
    </location>
</feature>
<feature type="domain" description="F5/8 type C" evidence="7">
    <location>
        <begin position="4467"/>
        <end position="4631"/>
    </location>
</feature>
<organism evidence="10 11">
    <name type="scientific">Exaiptasia diaphana</name>
    <name type="common">Tropical sea anemone</name>
    <name type="synonym">Aiptasia pulchella</name>
    <dbReference type="NCBI Taxonomy" id="2652724"/>
    <lineage>
        <taxon>Eukaryota</taxon>
        <taxon>Metazoa</taxon>
        <taxon>Cnidaria</taxon>
        <taxon>Anthozoa</taxon>
        <taxon>Hexacorallia</taxon>
        <taxon>Actiniaria</taxon>
        <taxon>Aiptasiidae</taxon>
        <taxon>Exaiptasia</taxon>
    </lineage>
</organism>
<feature type="domain" description="VWFA" evidence="9">
    <location>
        <begin position="1299"/>
        <end position="1475"/>
    </location>
</feature>
<dbReference type="SMART" id="SM00327">
    <property type="entry name" value="VWA"/>
    <property type="match status" value="20"/>
</dbReference>
<dbReference type="PANTHER" id="PTHR22588:SF3">
    <property type="entry name" value="VWFA DOMAIN-CONTAINING PROTEIN"/>
    <property type="match status" value="1"/>
</dbReference>
<feature type="domain" description="VWFA" evidence="9">
    <location>
        <begin position="933"/>
        <end position="1107"/>
    </location>
</feature>
<dbReference type="InterPro" id="IPR052229">
    <property type="entry name" value="Collagen-VI/PIF"/>
</dbReference>
<dbReference type="SUPFAM" id="SSF57196">
    <property type="entry name" value="EGF/Laminin"/>
    <property type="match status" value="2"/>
</dbReference>
<feature type="domain" description="VWFA" evidence="9">
    <location>
        <begin position="3674"/>
        <end position="3850"/>
    </location>
</feature>
<evidence type="ECO:0000256" key="3">
    <source>
        <dbReference type="PROSITE-ProRule" id="PRU00076"/>
    </source>
</evidence>
<feature type="chain" id="PRO_5037137890" evidence="6">
    <location>
        <begin position="21"/>
        <end position="5035"/>
    </location>
</feature>
<dbReference type="SUPFAM" id="SSF53300">
    <property type="entry name" value="vWA-like"/>
    <property type="match status" value="21"/>
</dbReference>
<keyword evidence="3" id="KW-0245">EGF-like domain</keyword>
<feature type="transmembrane region" description="Helical" evidence="5">
    <location>
        <begin position="4661"/>
        <end position="4682"/>
    </location>
</feature>
<feature type="region of interest" description="Disordered" evidence="4">
    <location>
        <begin position="4366"/>
        <end position="4421"/>
    </location>
</feature>
<feature type="compositionally biased region" description="Low complexity" evidence="4">
    <location>
        <begin position="1454"/>
        <end position="1465"/>
    </location>
</feature>
<feature type="domain" description="F5/8 type C" evidence="7">
    <location>
        <begin position="2954"/>
        <end position="3113"/>
    </location>
</feature>
<evidence type="ECO:0000256" key="4">
    <source>
        <dbReference type="SAM" id="MobiDB-lite"/>
    </source>
</evidence>
<dbReference type="Pfam" id="PF00092">
    <property type="entry name" value="VWA"/>
    <property type="match status" value="19"/>
</dbReference>
<dbReference type="Proteomes" id="UP000887567">
    <property type="component" value="Unplaced"/>
</dbReference>
<dbReference type="InterPro" id="IPR008979">
    <property type="entry name" value="Galactose-bd-like_sf"/>
</dbReference>
<feature type="domain" description="VWFA" evidence="9">
    <location>
        <begin position="2198"/>
        <end position="2373"/>
    </location>
</feature>
<feature type="compositionally biased region" description="Basic and acidic residues" evidence="4">
    <location>
        <begin position="4412"/>
        <end position="4421"/>
    </location>
</feature>
<evidence type="ECO:0000256" key="2">
    <source>
        <dbReference type="ARBA" id="ARBA00023157"/>
    </source>
</evidence>
<dbReference type="PROSITE" id="PS50234">
    <property type="entry name" value="VWFA"/>
    <property type="match status" value="20"/>
</dbReference>
<dbReference type="CDD" id="cd00198">
    <property type="entry name" value="vWFA"/>
    <property type="match status" value="7"/>
</dbReference>
<accession>A0A913X2R4</accession>
<evidence type="ECO:0000313" key="11">
    <source>
        <dbReference type="Proteomes" id="UP000887567"/>
    </source>
</evidence>
<dbReference type="RefSeq" id="XP_020897974.1">
    <property type="nucleotide sequence ID" value="XM_021042315.2"/>
</dbReference>
<feature type="domain" description="EGF-like" evidence="8">
    <location>
        <begin position="2923"/>
        <end position="2955"/>
    </location>
</feature>
<evidence type="ECO:0000259" key="8">
    <source>
        <dbReference type="PROSITE" id="PS50026"/>
    </source>
</evidence>
<feature type="disulfide bond" evidence="3">
    <location>
        <begin position="2945"/>
        <end position="2954"/>
    </location>
</feature>
<dbReference type="InterPro" id="IPR002035">
    <property type="entry name" value="VWF_A"/>
</dbReference>
<dbReference type="PROSITE" id="PS50022">
    <property type="entry name" value="FA58C_3"/>
    <property type="match status" value="4"/>
</dbReference>
<dbReference type="SUPFAM" id="SSF49785">
    <property type="entry name" value="Galactose-binding domain-like"/>
    <property type="match status" value="4"/>
</dbReference>
<name>A0A913X2R4_EXADI</name>
<feature type="domain" description="F5/8 type C" evidence="7">
    <location>
        <begin position="26"/>
        <end position="185"/>
    </location>
</feature>
<feature type="domain" description="VWFA" evidence="9">
    <location>
        <begin position="1114"/>
        <end position="1297"/>
    </location>
</feature>
<feature type="domain" description="VWFA" evidence="9">
    <location>
        <begin position="3121"/>
        <end position="3297"/>
    </location>
</feature>
<dbReference type="Gene3D" id="2.10.25.10">
    <property type="entry name" value="Laminin"/>
    <property type="match status" value="2"/>
</dbReference>
<feature type="domain" description="VWFA" evidence="9">
    <location>
        <begin position="4225"/>
        <end position="4362"/>
    </location>
</feature>
<proteinExistence type="inferred from homology"/>
<evidence type="ECO:0000256" key="1">
    <source>
        <dbReference type="ARBA" id="ARBA00006373"/>
    </source>
</evidence>
<feature type="domain" description="VWFA" evidence="9">
    <location>
        <begin position="1643"/>
        <end position="1822"/>
    </location>
</feature>
<keyword evidence="5" id="KW-0812">Transmembrane</keyword>
<dbReference type="PROSITE" id="PS00022">
    <property type="entry name" value="EGF_1"/>
    <property type="match status" value="2"/>
</dbReference>
<feature type="domain" description="EGF-like" evidence="8">
    <location>
        <begin position="4429"/>
        <end position="4464"/>
    </location>
</feature>
<feature type="region of interest" description="Disordered" evidence="4">
    <location>
        <begin position="1436"/>
        <end position="1465"/>
    </location>
</feature>
<dbReference type="EnsemblMetazoa" id="XM_021042315.2">
    <property type="protein sequence ID" value="XP_020897974.1"/>
    <property type="gene ID" value="LOC110236767"/>
</dbReference>
<feature type="domain" description="VWFA" evidence="9">
    <location>
        <begin position="193"/>
        <end position="363"/>
    </location>
</feature>
<dbReference type="PANTHER" id="PTHR22588">
    <property type="entry name" value="VWFA DOMAIN-CONTAINING PROTEIN"/>
    <property type="match status" value="1"/>
</dbReference>
<dbReference type="OMA" id="WITLNRY"/>
<dbReference type="KEGG" id="epa:110236767"/>
<evidence type="ECO:0000259" key="9">
    <source>
        <dbReference type="PROSITE" id="PS50234"/>
    </source>
</evidence>
<feature type="signal peptide" evidence="6">
    <location>
        <begin position="1"/>
        <end position="20"/>
    </location>
</feature>
<reference evidence="10" key="1">
    <citation type="submission" date="2022-11" db="UniProtKB">
        <authorList>
            <consortium name="EnsemblMetazoa"/>
        </authorList>
    </citation>
    <scope>IDENTIFICATION</scope>
</reference>
<evidence type="ECO:0000256" key="5">
    <source>
        <dbReference type="SAM" id="Phobius"/>
    </source>
</evidence>
<feature type="domain" description="VWFA" evidence="9">
    <location>
        <begin position="562"/>
        <end position="739"/>
    </location>
</feature>
<dbReference type="PROSITE" id="PS50026">
    <property type="entry name" value="EGF_3"/>
    <property type="match status" value="2"/>
</dbReference>
<keyword evidence="11" id="KW-1185">Reference proteome</keyword>
<comment type="similarity">
    <text evidence="1">Belongs to the EGF domain peptide family.</text>
</comment>
<keyword evidence="6" id="KW-0732">Signal</keyword>
<feature type="domain" description="VWFA" evidence="9">
    <location>
        <begin position="4041"/>
        <end position="4216"/>
    </location>
</feature>
<keyword evidence="5" id="KW-0472">Membrane</keyword>
<dbReference type="SMART" id="SM00231">
    <property type="entry name" value="FA58C"/>
    <property type="match status" value="1"/>
</dbReference>
<dbReference type="InterPro" id="IPR036465">
    <property type="entry name" value="vWFA_dom_sf"/>
</dbReference>
<feature type="domain" description="VWFA" evidence="9">
    <location>
        <begin position="746"/>
        <end position="935"/>
    </location>
</feature>
<dbReference type="GeneID" id="110236767"/>
<dbReference type="Gene3D" id="3.40.50.410">
    <property type="entry name" value="von Willebrand factor, type A domain"/>
    <property type="match status" value="21"/>
</dbReference>
<keyword evidence="2 3" id="KW-1015">Disulfide bond</keyword>
<dbReference type="CDD" id="cd00057">
    <property type="entry name" value="FA58C"/>
    <property type="match status" value="1"/>
</dbReference>
<feature type="domain" description="VWFA" evidence="9">
    <location>
        <begin position="3492"/>
        <end position="3667"/>
    </location>
</feature>
<feature type="compositionally biased region" description="Polar residues" evidence="4">
    <location>
        <begin position="4370"/>
        <end position="4399"/>
    </location>
</feature>